<keyword evidence="1" id="KW-0863">Zinc-finger</keyword>
<organism evidence="3 4">
    <name type="scientific">Polarella glacialis</name>
    <name type="common">Dinoflagellate</name>
    <dbReference type="NCBI Taxonomy" id="89957"/>
    <lineage>
        <taxon>Eukaryota</taxon>
        <taxon>Sar</taxon>
        <taxon>Alveolata</taxon>
        <taxon>Dinophyceae</taxon>
        <taxon>Suessiales</taxon>
        <taxon>Suessiaceae</taxon>
        <taxon>Polarella</taxon>
    </lineage>
</organism>
<keyword evidence="1" id="KW-0479">Metal-binding</keyword>
<evidence type="ECO:0000313" key="4">
    <source>
        <dbReference type="Proteomes" id="UP000626109"/>
    </source>
</evidence>
<dbReference type="InterPro" id="IPR001841">
    <property type="entry name" value="Znf_RING"/>
</dbReference>
<protein>
    <recommendedName>
        <fullName evidence="2">RING-type domain-containing protein</fullName>
    </recommendedName>
</protein>
<dbReference type="SMART" id="SM00184">
    <property type="entry name" value="RING"/>
    <property type="match status" value="1"/>
</dbReference>
<proteinExistence type="predicted"/>
<accession>A0A813IES5</accession>
<comment type="caution">
    <text evidence="3">The sequence shown here is derived from an EMBL/GenBank/DDBJ whole genome shotgun (WGS) entry which is preliminary data.</text>
</comment>
<keyword evidence="1" id="KW-0862">Zinc</keyword>
<evidence type="ECO:0000256" key="1">
    <source>
        <dbReference type="PROSITE-ProRule" id="PRU00175"/>
    </source>
</evidence>
<dbReference type="Proteomes" id="UP000626109">
    <property type="component" value="Unassembled WGS sequence"/>
</dbReference>
<dbReference type="Pfam" id="PF13920">
    <property type="entry name" value="zf-C3HC4_3"/>
    <property type="match status" value="1"/>
</dbReference>
<evidence type="ECO:0000259" key="2">
    <source>
        <dbReference type="PROSITE" id="PS50089"/>
    </source>
</evidence>
<evidence type="ECO:0000313" key="3">
    <source>
        <dbReference type="EMBL" id="CAE8648500.1"/>
    </source>
</evidence>
<name>A0A813IES5_POLGL</name>
<sequence>MNFSQQLNRVSCEASEQRHAEQELAAEALIEEFQQECLLAAQEGKVECRHVKDIFFIENEDQFPGKFECRHVKGTFVFENEDDLQQEFPTFLQHKLQTMFGQNSQASVSLDRDILGSIRGIELAASWPKPRPTGTAAQHSSSHVPRSNLNSQCPVCLCQAEVVALTPCGHVLCVSCSTNFLRGTSCPVCREPVAGRQNLFS</sequence>
<reference evidence="3" key="1">
    <citation type="submission" date="2021-02" db="EMBL/GenBank/DDBJ databases">
        <authorList>
            <person name="Dougan E. K."/>
            <person name="Rhodes N."/>
            <person name="Thang M."/>
            <person name="Chan C."/>
        </authorList>
    </citation>
    <scope>NUCLEOTIDE SEQUENCE</scope>
</reference>
<dbReference type="Gene3D" id="3.30.40.10">
    <property type="entry name" value="Zinc/RING finger domain, C3HC4 (zinc finger)"/>
    <property type="match status" value="1"/>
</dbReference>
<dbReference type="AlphaFoldDB" id="A0A813IES5"/>
<feature type="domain" description="RING-type" evidence="2">
    <location>
        <begin position="153"/>
        <end position="190"/>
    </location>
</feature>
<gene>
    <name evidence="3" type="ORF">PGLA2088_LOCUS6618</name>
</gene>
<dbReference type="SUPFAM" id="SSF57850">
    <property type="entry name" value="RING/U-box"/>
    <property type="match status" value="1"/>
</dbReference>
<dbReference type="GO" id="GO:0008270">
    <property type="term" value="F:zinc ion binding"/>
    <property type="evidence" value="ECO:0007669"/>
    <property type="project" value="UniProtKB-KW"/>
</dbReference>
<dbReference type="InterPro" id="IPR013083">
    <property type="entry name" value="Znf_RING/FYVE/PHD"/>
</dbReference>
<dbReference type="EMBL" id="CAJNNW010006648">
    <property type="protein sequence ID" value="CAE8648500.1"/>
    <property type="molecule type" value="Genomic_DNA"/>
</dbReference>
<dbReference type="PROSITE" id="PS50089">
    <property type="entry name" value="ZF_RING_2"/>
    <property type="match status" value="1"/>
</dbReference>